<dbReference type="PROSITE" id="PS00108">
    <property type="entry name" value="PROTEIN_KINASE_ST"/>
    <property type="match status" value="1"/>
</dbReference>
<dbReference type="EMBL" id="GL871331">
    <property type="protein sequence ID" value="EGC30416.1"/>
    <property type="molecule type" value="Genomic_DNA"/>
</dbReference>
<keyword evidence="18" id="KW-1185">Reference proteome</keyword>
<comment type="catalytic activity">
    <reaction evidence="12">
        <text>L-seryl-[protein] + ATP = O-phospho-L-seryl-[protein] + ADP + H(+)</text>
        <dbReference type="Rhea" id="RHEA:17989"/>
        <dbReference type="Rhea" id="RHEA-COMP:9863"/>
        <dbReference type="Rhea" id="RHEA-COMP:11604"/>
        <dbReference type="ChEBI" id="CHEBI:15378"/>
        <dbReference type="ChEBI" id="CHEBI:29999"/>
        <dbReference type="ChEBI" id="CHEBI:30616"/>
        <dbReference type="ChEBI" id="CHEBI:83421"/>
        <dbReference type="ChEBI" id="CHEBI:456216"/>
        <dbReference type="EC" id="2.7.11.1"/>
    </reaction>
</comment>
<sequence>MSLIQSEISNEDPEQLFRVLEVIGQGSFGVVCTCINTITNEVVAIKFLEMEGEENSSLKKEITILKNTVRCPYIVKYHGCYVKENNLMIVMEYCDGGSILDIMQMCQRTLTEIQIAAILYQIVEGLVYLHSNKILHRDIKAGNVLVNRLGQAKLADFGVSAILVNTGFKQKTVVGSPYWMSPEVISPPKGSNGYDSKADIWSLGITAIEMAESKPPLFNLNPVKVIFVIPFRQPPTLETQSNWSPEFNDFISKCLNKEADKRPSAIELLEHPFIKKGKENSHHIIGELVEECIPTMKEYRRRKAEEEEEEEEEEGEENHGSSVSSSGLQKGTLLKINTVTQRATIMREGSDSDENGGSGGTFIYNPKDSSNTSNSGTVVFSRGNTKDDEEFDSGSVVFKGSTLVEKFESMKLKYQQKLKQHQDSDDDDDDDEDDDEDNFDSGSVVYTKSPLQDD</sequence>
<dbReference type="OMA" id="NTGFKQK"/>
<evidence type="ECO:0000256" key="4">
    <source>
        <dbReference type="ARBA" id="ARBA00022527"/>
    </source>
</evidence>
<name>F1A067_DICPU</name>
<dbReference type="InParanoid" id="F1A067"/>
<evidence type="ECO:0000256" key="15">
    <source>
        <dbReference type="SAM" id="MobiDB-lite"/>
    </source>
</evidence>
<evidence type="ECO:0000313" key="18">
    <source>
        <dbReference type="Proteomes" id="UP000001064"/>
    </source>
</evidence>
<dbReference type="InterPro" id="IPR011009">
    <property type="entry name" value="Kinase-like_dom_sf"/>
</dbReference>
<dbReference type="STRING" id="5786.F1A067"/>
<evidence type="ECO:0000256" key="8">
    <source>
        <dbReference type="ARBA" id="ARBA00022777"/>
    </source>
</evidence>
<feature type="region of interest" description="Disordered" evidence="15">
    <location>
        <begin position="414"/>
        <end position="454"/>
    </location>
</feature>
<dbReference type="GO" id="GO:0005737">
    <property type="term" value="C:cytoplasm"/>
    <property type="evidence" value="ECO:0000318"/>
    <property type="project" value="GO_Central"/>
</dbReference>
<dbReference type="GO" id="GO:0004674">
    <property type="term" value="F:protein serine/threonine kinase activity"/>
    <property type="evidence" value="ECO:0000318"/>
    <property type="project" value="GO_Central"/>
</dbReference>
<dbReference type="Proteomes" id="UP000001064">
    <property type="component" value="Unassembled WGS sequence"/>
</dbReference>
<feature type="region of interest" description="Disordered" evidence="15">
    <location>
        <begin position="300"/>
        <end position="333"/>
    </location>
</feature>
<evidence type="ECO:0000256" key="1">
    <source>
        <dbReference type="ARBA" id="ARBA00001946"/>
    </source>
</evidence>
<dbReference type="Gene3D" id="1.10.510.10">
    <property type="entry name" value="Transferase(Phosphotransferase) domain 1"/>
    <property type="match status" value="1"/>
</dbReference>
<dbReference type="SMART" id="SM00220">
    <property type="entry name" value="S_TKc"/>
    <property type="match status" value="1"/>
</dbReference>
<proteinExistence type="inferred from homology"/>
<keyword evidence="10" id="KW-0460">Magnesium</keyword>
<evidence type="ECO:0000256" key="3">
    <source>
        <dbReference type="ARBA" id="ARBA00012513"/>
    </source>
</evidence>
<comment type="cofactor">
    <cofactor evidence="1">
        <name>Mg(2+)</name>
        <dbReference type="ChEBI" id="CHEBI:18420"/>
    </cofactor>
</comment>
<dbReference type="PANTHER" id="PTHR48012:SF2">
    <property type="entry name" value="STERILE20-LIKE KINASE, ISOFORM B"/>
    <property type="match status" value="1"/>
</dbReference>
<evidence type="ECO:0000259" key="16">
    <source>
        <dbReference type="PROSITE" id="PS50011"/>
    </source>
</evidence>
<dbReference type="GO" id="GO:0090090">
    <property type="term" value="P:negative regulation of canonical Wnt signaling pathway"/>
    <property type="evidence" value="ECO:0000318"/>
    <property type="project" value="GO_Central"/>
</dbReference>
<dbReference type="PROSITE" id="PS00107">
    <property type="entry name" value="PROTEIN_KINASE_ATP"/>
    <property type="match status" value="1"/>
</dbReference>
<evidence type="ECO:0000256" key="5">
    <source>
        <dbReference type="ARBA" id="ARBA00022679"/>
    </source>
</evidence>
<dbReference type="GO" id="GO:0035556">
    <property type="term" value="P:intracellular signal transduction"/>
    <property type="evidence" value="ECO:0000318"/>
    <property type="project" value="GO_Central"/>
</dbReference>
<organism evidence="17 18">
    <name type="scientific">Dictyostelium purpureum</name>
    <name type="common">Slime mold</name>
    <dbReference type="NCBI Taxonomy" id="5786"/>
    <lineage>
        <taxon>Eukaryota</taxon>
        <taxon>Amoebozoa</taxon>
        <taxon>Evosea</taxon>
        <taxon>Eumycetozoa</taxon>
        <taxon>Dictyostelia</taxon>
        <taxon>Dictyosteliales</taxon>
        <taxon>Dictyosteliaceae</taxon>
        <taxon>Dictyostelium</taxon>
    </lineage>
</organism>
<dbReference type="GO" id="GO:0005524">
    <property type="term" value="F:ATP binding"/>
    <property type="evidence" value="ECO:0007669"/>
    <property type="project" value="UniProtKB-UniRule"/>
</dbReference>
<keyword evidence="5" id="KW-0808">Transferase</keyword>
<feature type="compositionally biased region" description="Polar residues" evidence="15">
    <location>
        <begin position="440"/>
        <end position="454"/>
    </location>
</feature>
<keyword evidence="8" id="KW-0418">Kinase</keyword>
<dbReference type="FunCoup" id="F1A067">
    <property type="interactions" value="67"/>
</dbReference>
<accession>F1A067</accession>
<dbReference type="InterPro" id="IPR017441">
    <property type="entry name" value="Protein_kinase_ATP_BS"/>
</dbReference>
<dbReference type="PANTHER" id="PTHR48012">
    <property type="entry name" value="STERILE20-LIKE KINASE, ISOFORM B-RELATED"/>
    <property type="match status" value="1"/>
</dbReference>
<feature type="region of interest" description="Disordered" evidence="15">
    <location>
        <begin position="345"/>
        <end position="394"/>
    </location>
</feature>
<dbReference type="GO" id="GO:0043065">
    <property type="term" value="P:positive regulation of apoptotic process"/>
    <property type="evidence" value="ECO:0000318"/>
    <property type="project" value="GO_Central"/>
</dbReference>
<feature type="domain" description="Protein kinase" evidence="16">
    <location>
        <begin position="17"/>
        <end position="274"/>
    </location>
</feature>
<dbReference type="GO" id="GO:0043408">
    <property type="term" value="P:regulation of MAPK cascade"/>
    <property type="evidence" value="ECO:0000318"/>
    <property type="project" value="GO_Central"/>
</dbReference>
<keyword evidence="4 14" id="KW-0723">Serine/threonine-protein kinase</keyword>
<feature type="binding site" evidence="13">
    <location>
        <position position="46"/>
    </location>
    <ligand>
        <name>ATP</name>
        <dbReference type="ChEBI" id="CHEBI:30616"/>
    </ligand>
</feature>
<evidence type="ECO:0000256" key="2">
    <source>
        <dbReference type="ARBA" id="ARBA00008874"/>
    </source>
</evidence>
<keyword evidence="6" id="KW-0479">Metal-binding</keyword>
<dbReference type="EC" id="2.7.11.1" evidence="3"/>
<dbReference type="eggNOG" id="KOG0574">
    <property type="taxonomic scope" value="Eukaryota"/>
</dbReference>
<dbReference type="GO" id="GO:0046872">
    <property type="term" value="F:metal ion binding"/>
    <property type="evidence" value="ECO:0007669"/>
    <property type="project" value="UniProtKB-KW"/>
</dbReference>
<dbReference type="InterPro" id="IPR050629">
    <property type="entry name" value="STE20/SPS1-PAK"/>
</dbReference>
<dbReference type="AlphaFoldDB" id="F1A067"/>
<dbReference type="SUPFAM" id="SSF56112">
    <property type="entry name" value="Protein kinase-like (PK-like)"/>
    <property type="match status" value="1"/>
</dbReference>
<comment type="similarity">
    <text evidence="2">Belongs to the protein kinase superfamily. STE Ser/Thr protein kinase family. STE20 subfamily.</text>
</comment>
<dbReference type="FunFam" id="1.10.510.10:FF:000966">
    <property type="entry name" value="Serine/threonine-protein kinase 3, putative"/>
    <property type="match status" value="1"/>
</dbReference>
<evidence type="ECO:0000313" key="17">
    <source>
        <dbReference type="EMBL" id="EGC30416.1"/>
    </source>
</evidence>
<dbReference type="OrthoDB" id="248923at2759"/>
<dbReference type="RefSeq" id="XP_003293061.1">
    <property type="nucleotide sequence ID" value="XM_003293013.1"/>
</dbReference>
<evidence type="ECO:0000256" key="14">
    <source>
        <dbReference type="RuleBase" id="RU000304"/>
    </source>
</evidence>
<feature type="compositionally biased region" description="Polar residues" evidence="15">
    <location>
        <begin position="367"/>
        <end position="378"/>
    </location>
</feature>
<dbReference type="InterPro" id="IPR000719">
    <property type="entry name" value="Prot_kinase_dom"/>
</dbReference>
<keyword evidence="9 13" id="KW-0067">ATP-binding</keyword>
<evidence type="ECO:0000256" key="7">
    <source>
        <dbReference type="ARBA" id="ARBA00022741"/>
    </source>
</evidence>
<evidence type="ECO:0000256" key="9">
    <source>
        <dbReference type="ARBA" id="ARBA00022840"/>
    </source>
</evidence>
<reference evidence="18" key="1">
    <citation type="journal article" date="2011" name="Genome Biol.">
        <title>Comparative genomics of the social amoebae Dictyostelium discoideum and Dictyostelium purpureum.</title>
        <authorList>
            <consortium name="US DOE Joint Genome Institute (JGI-PGF)"/>
            <person name="Sucgang R."/>
            <person name="Kuo A."/>
            <person name="Tian X."/>
            <person name="Salerno W."/>
            <person name="Parikh A."/>
            <person name="Feasley C.L."/>
            <person name="Dalin E."/>
            <person name="Tu H."/>
            <person name="Huang E."/>
            <person name="Barry K."/>
            <person name="Lindquist E."/>
            <person name="Shapiro H."/>
            <person name="Bruce D."/>
            <person name="Schmutz J."/>
            <person name="Salamov A."/>
            <person name="Fey P."/>
            <person name="Gaudet P."/>
            <person name="Anjard C."/>
            <person name="Babu M.M."/>
            <person name="Basu S."/>
            <person name="Bushmanova Y."/>
            <person name="van der Wel H."/>
            <person name="Katoh-Kurasawa M."/>
            <person name="Dinh C."/>
            <person name="Coutinho P.M."/>
            <person name="Saito T."/>
            <person name="Elias M."/>
            <person name="Schaap P."/>
            <person name="Kay R.R."/>
            <person name="Henrissat B."/>
            <person name="Eichinger L."/>
            <person name="Rivero F."/>
            <person name="Putnam N.H."/>
            <person name="West C.M."/>
            <person name="Loomis W.F."/>
            <person name="Chisholm R.L."/>
            <person name="Shaulsky G."/>
            <person name="Strassmann J.E."/>
            <person name="Queller D.C."/>
            <person name="Kuspa A."/>
            <person name="Grigoriev I.V."/>
        </authorList>
    </citation>
    <scope>NUCLEOTIDE SEQUENCE [LARGE SCALE GENOMIC DNA]</scope>
    <source>
        <strain evidence="18">QSDP1</strain>
    </source>
</reference>
<dbReference type="Pfam" id="PF00069">
    <property type="entry name" value="Pkinase"/>
    <property type="match status" value="1"/>
</dbReference>
<dbReference type="VEuPathDB" id="AmoebaDB:DICPUDRAFT_83651"/>
<dbReference type="PROSITE" id="PS50011">
    <property type="entry name" value="PROTEIN_KINASE_DOM"/>
    <property type="match status" value="1"/>
</dbReference>
<dbReference type="InterPro" id="IPR008271">
    <property type="entry name" value="Ser/Thr_kinase_AS"/>
</dbReference>
<evidence type="ECO:0000256" key="12">
    <source>
        <dbReference type="ARBA" id="ARBA00048679"/>
    </source>
</evidence>
<feature type="compositionally biased region" description="Polar residues" evidence="15">
    <location>
        <begin position="320"/>
        <end position="333"/>
    </location>
</feature>
<gene>
    <name evidence="17" type="ORF">DICPUDRAFT_83651</name>
</gene>
<dbReference type="CDD" id="cd06612">
    <property type="entry name" value="STKc_MST1_2"/>
    <property type="match status" value="1"/>
</dbReference>
<evidence type="ECO:0000256" key="6">
    <source>
        <dbReference type="ARBA" id="ARBA00022723"/>
    </source>
</evidence>
<feature type="compositionally biased region" description="Acidic residues" evidence="15">
    <location>
        <begin position="424"/>
        <end position="439"/>
    </location>
</feature>
<comment type="catalytic activity">
    <reaction evidence="11">
        <text>L-threonyl-[protein] + ATP = O-phospho-L-threonyl-[protein] + ADP + H(+)</text>
        <dbReference type="Rhea" id="RHEA:46608"/>
        <dbReference type="Rhea" id="RHEA-COMP:11060"/>
        <dbReference type="Rhea" id="RHEA-COMP:11605"/>
        <dbReference type="ChEBI" id="CHEBI:15378"/>
        <dbReference type="ChEBI" id="CHEBI:30013"/>
        <dbReference type="ChEBI" id="CHEBI:30616"/>
        <dbReference type="ChEBI" id="CHEBI:61977"/>
        <dbReference type="ChEBI" id="CHEBI:456216"/>
        <dbReference type="EC" id="2.7.11.1"/>
    </reaction>
</comment>
<dbReference type="GeneID" id="10510530"/>
<protein>
    <recommendedName>
        <fullName evidence="3">non-specific serine/threonine protein kinase</fullName>
        <ecNumber evidence="3">2.7.11.1</ecNumber>
    </recommendedName>
</protein>
<evidence type="ECO:0000256" key="10">
    <source>
        <dbReference type="ARBA" id="ARBA00022842"/>
    </source>
</evidence>
<keyword evidence="7 13" id="KW-0547">Nucleotide-binding</keyword>
<feature type="compositionally biased region" description="Acidic residues" evidence="15">
    <location>
        <begin position="306"/>
        <end position="316"/>
    </location>
</feature>
<dbReference type="KEGG" id="dpp:DICPUDRAFT_83651"/>
<evidence type="ECO:0000256" key="13">
    <source>
        <dbReference type="PROSITE-ProRule" id="PRU10141"/>
    </source>
</evidence>
<evidence type="ECO:0000256" key="11">
    <source>
        <dbReference type="ARBA" id="ARBA00047899"/>
    </source>
</evidence>